<feature type="transmembrane region" description="Helical" evidence="9">
    <location>
        <begin position="44"/>
        <end position="68"/>
    </location>
</feature>
<accession>A0A3B0U300</accession>
<reference evidence="11" key="1">
    <citation type="submission" date="2018-06" db="EMBL/GenBank/DDBJ databases">
        <authorList>
            <person name="Zhirakovskaya E."/>
        </authorList>
    </citation>
    <scope>NUCLEOTIDE SEQUENCE</scope>
</reference>
<feature type="compositionally biased region" description="Polar residues" evidence="8">
    <location>
        <begin position="1"/>
        <end position="13"/>
    </location>
</feature>
<keyword evidence="4" id="KW-1003">Cell membrane</keyword>
<feature type="region of interest" description="Disordered" evidence="8">
    <location>
        <begin position="1"/>
        <end position="22"/>
    </location>
</feature>
<organism evidence="11">
    <name type="scientific">hydrothermal vent metagenome</name>
    <dbReference type="NCBI Taxonomy" id="652676"/>
    <lineage>
        <taxon>unclassified sequences</taxon>
        <taxon>metagenomes</taxon>
        <taxon>ecological metagenomes</taxon>
    </lineage>
</organism>
<dbReference type="Pfam" id="PF00528">
    <property type="entry name" value="BPD_transp_1"/>
    <property type="match status" value="1"/>
</dbReference>
<dbReference type="SUPFAM" id="SSF161098">
    <property type="entry name" value="MetI-like"/>
    <property type="match status" value="1"/>
</dbReference>
<keyword evidence="6 9" id="KW-1133">Transmembrane helix</keyword>
<gene>
    <name evidence="11" type="ORF">MNBD_ALPHA09-1334</name>
</gene>
<dbReference type="PROSITE" id="PS50928">
    <property type="entry name" value="ABC_TM1"/>
    <property type="match status" value="1"/>
</dbReference>
<evidence type="ECO:0000256" key="1">
    <source>
        <dbReference type="ARBA" id="ARBA00004651"/>
    </source>
</evidence>
<proteinExistence type="inferred from homology"/>
<feature type="domain" description="ABC transmembrane type-1" evidence="10">
    <location>
        <begin position="211"/>
        <end position="419"/>
    </location>
</feature>
<protein>
    <submittedName>
        <fullName evidence="11">Spermidine Putrescine ABC transporter permease component PotB (TC 3.A.1.11.1)</fullName>
    </submittedName>
</protein>
<evidence type="ECO:0000256" key="6">
    <source>
        <dbReference type="ARBA" id="ARBA00022989"/>
    </source>
</evidence>
<keyword evidence="7 9" id="KW-0472">Membrane</keyword>
<dbReference type="GO" id="GO:0055085">
    <property type="term" value="P:transmembrane transport"/>
    <property type="evidence" value="ECO:0007669"/>
    <property type="project" value="InterPro"/>
</dbReference>
<feature type="transmembrane region" description="Helical" evidence="9">
    <location>
        <begin position="243"/>
        <end position="261"/>
    </location>
</feature>
<name>A0A3B0U300_9ZZZZ</name>
<evidence type="ECO:0000256" key="7">
    <source>
        <dbReference type="ARBA" id="ARBA00023136"/>
    </source>
</evidence>
<keyword evidence="5 9" id="KW-0812">Transmembrane</keyword>
<evidence type="ECO:0000256" key="5">
    <source>
        <dbReference type="ARBA" id="ARBA00022692"/>
    </source>
</evidence>
<dbReference type="InterPro" id="IPR000515">
    <property type="entry name" value="MetI-like"/>
</dbReference>
<comment type="subcellular location">
    <subcellularLocation>
        <location evidence="1">Cell membrane</location>
        <topology evidence="1">Multi-pass membrane protein</topology>
    </subcellularLocation>
</comment>
<dbReference type="PANTHER" id="PTHR42929:SF5">
    <property type="entry name" value="ABC TRANSPORTER PERMEASE PROTEIN"/>
    <property type="match status" value="1"/>
</dbReference>
<evidence type="ECO:0000313" key="11">
    <source>
        <dbReference type="EMBL" id="VAW13756.1"/>
    </source>
</evidence>
<dbReference type="GO" id="GO:0005886">
    <property type="term" value="C:plasma membrane"/>
    <property type="evidence" value="ECO:0007669"/>
    <property type="project" value="UniProtKB-SubCell"/>
</dbReference>
<evidence type="ECO:0000256" key="8">
    <source>
        <dbReference type="SAM" id="MobiDB-lite"/>
    </source>
</evidence>
<dbReference type="Gene3D" id="1.10.3720.10">
    <property type="entry name" value="MetI-like"/>
    <property type="match status" value="1"/>
</dbReference>
<evidence type="ECO:0000259" key="10">
    <source>
        <dbReference type="PROSITE" id="PS50928"/>
    </source>
</evidence>
<feature type="transmembrane region" description="Helical" evidence="9">
    <location>
        <begin position="268"/>
        <end position="287"/>
    </location>
</feature>
<evidence type="ECO:0000256" key="9">
    <source>
        <dbReference type="SAM" id="Phobius"/>
    </source>
</evidence>
<feature type="transmembrane region" description="Helical" evidence="9">
    <location>
        <begin position="398"/>
        <end position="419"/>
    </location>
</feature>
<dbReference type="InterPro" id="IPR035906">
    <property type="entry name" value="MetI-like_sf"/>
</dbReference>
<dbReference type="AlphaFoldDB" id="A0A3B0U300"/>
<evidence type="ECO:0000256" key="3">
    <source>
        <dbReference type="ARBA" id="ARBA00022448"/>
    </source>
</evidence>
<feature type="transmembrane region" description="Helical" evidence="9">
    <location>
        <begin position="214"/>
        <end position="237"/>
    </location>
</feature>
<feature type="transmembrane region" description="Helical" evidence="9">
    <location>
        <begin position="342"/>
        <end position="371"/>
    </location>
</feature>
<comment type="similarity">
    <text evidence="2">Belongs to the binding-protein-dependent transport system permease family. CysTW subfamily.</text>
</comment>
<dbReference type="CDD" id="cd06261">
    <property type="entry name" value="TM_PBP2"/>
    <property type="match status" value="1"/>
</dbReference>
<evidence type="ECO:0000256" key="4">
    <source>
        <dbReference type="ARBA" id="ARBA00022475"/>
    </source>
</evidence>
<dbReference type="PANTHER" id="PTHR42929">
    <property type="entry name" value="INNER MEMBRANE ABC TRANSPORTER PERMEASE PROTEIN YDCU-RELATED-RELATED"/>
    <property type="match status" value="1"/>
</dbReference>
<sequence length="431" mass="47194">MVATDISTADPQQGGNGNGVITAADGTPLKTALARANVRARRRAFFLVLPLLAFVVLTFAIPIGQLLYRSIYNAAFSDNMPQLTAWFAANPQATGVPGESGFEALALDLIEARKDRTIGRVGVRVNYELPGSTSLFKSTARKAKRFEAPPYREKLLEINGKWDNPVLWDVMRRASNPYTITFYLAALDLAFSPDGEVAQVDEKRRIYVPLFMRTLILSAVIGLLCLLLGFPIAHLLATLPLRYSNLLMIFVLLPFWTSLLVRTTSWIVLLQSQGVVNDVLVALGIIGDDGRIQMMYNQIGTIVAMTHILLPFMVLPLYSVMKTIPPSYVRAARSLGANPFTAFWRVYFPLTVPGIGAGSLLVFILAIGYYITPALVGGATGQLISNLIAFHMLSSLNWSLAAALAALLLAGVILLYWLYDRIVGVDKMKLG</sequence>
<feature type="transmembrane region" description="Helical" evidence="9">
    <location>
        <begin position="299"/>
        <end position="321"/>
    </location>
</feature>
<evidence type="ECO:0000256" key="2">
    <source>
        <dbReference type="ARBA" id="ARBA00007069"/>
    </source>
</evidence>
<keyword evidence="3" id="KW-0813">Transport</keyword>
<dbReference type="EMBL" id="UOEM01000065">
    <property type="protein sequence ID" value="VAW13756.1"/>
    <property type="molecule type" value="Genomic_DNA"/>
</dbReference>